<dbReference type="GO" id="GO:0008408">
    <property type="term" value="F:3'-5' exonuclease activity"/>
    <property type="evidence" value="ECO:0007669"/>
    <property type="project" value="InterPro"/>
</dbReference>
<feature type="compositionally biased region" description="Polar residues" evidence="1">
    <location>
        <begin position="16"/>
        <end position="35"/>
    </location>
</feature>
<dbReference type="PANTHER" id="PTHR43040:SF1">
    <property type="entry name" value="RIBONUCLEASE D"/>
    <property type="match status" value="1"/>
</dbReference>
<dbReference type="CDD" id="cd06148">
    <property type="entry name" value="Egl_like_exo"/>
    <property type="match status" value="1"/>
</dbReference>
<evidence type="ECO:0000313" key="3">
    <source>
        <dbReference type="EMBL" id="OUS43234.1"/>
    </source>
</evidence>
<name>A0A1Y5I4T5_OSTTA</name>
<dbReference type="EMBL" id="KZ155832">
    <property type="protein sequence ID" value="OUS43234.1"/>
    <property type="molecule type" value="Genomic_DNA"/>
</dbReference>
<feature type="domain" description="3'-5' exonuclease" evidence="2">
    <location>
        <begin position="169"/>
        <end position="365"/>
    </location>
</feature>
<feature type="region of interest" description="Disordered" evidence="1">
    <location>
        <begin position="127"/>
        <end position="147"/>
    </location>
</feature>
<dbReference type="InterPro" id="IPR002562">
    <property type="entry name" value="3'-5'_exonuclease_dom"/>
</dbReference>
<evidence type="ECO:0000256" key="1">
    <source>
        <dbReference type="SAM" id="MobiDB-lite"/>
    </source>
</evidence>
<protein>
    <submittedName>
        <fullName evidence="3">Ribonuclease H-like domain-containing protein</fullName>
    </submittedName>
</protein>
<feature type="compositionally biased region" description="Basic residues" evidence="1">
    <location>
        <begin position="134"/>
        <end position="144"/>
    </location>
</feature>
<dbReference type="AlphaFoldDB" id="A0A1Y5I4T5"/>
<sequence length="408" mass="45098">MRALALAHTHRARVQRPSTAKNRQSQSVGTNSFTRARRTTCQASSWVIVDVRSERKMGNKARLTCERCAVAFKKTSGGSVRFCKTCAATAGALESADDGALIGFARDDVVGGCADENNDESMRRAARVGAGGVGKKKKKAKKKAASGPNVRSDPMCLEILDRLDASCVLIDDTNADTVLKTCVEAMREADVVAVDCEGVMMSRTGPITVLQCATRDKIYLIDIQALGVKAFGARGSGGMRDLLESREAPLKLMFDCRMDSDALFHQYDVRLENVMDVQILDLATRRALGLMIDRVAGIAKCTDKHLTEAETAVAADLKVRVRKLYAVEESQLWAERPLTEDARRYAALDVWLLIKLYDKMKFDLRDDKDDWTSRSLKESARRVLEFRELEVAIRQGVFTEESTVAPTF</sequence>
<accession>A0A1Y5I4T5</accession>
<organism evidence="3">
    <name type="scientific">Ostreococcus tauri</name>
    <name type="common">Marine green alga</name>
    <dbReference type="NCBI Taxonomy" id="70448"/>
    <lineage>
        <taxon>Eukaryota</taxon>
        <taxon>Viridiplantae</taxon>
        <taxon>Chlorophyta</taxon>
        <taxon>Mamiellophyceae</taxon>
        <taxon>Mamiellales</taxon>
        <taxon>Bathycoccaceae</taxon>
        <taxon>Ostreococcus</taxon>
    </lineage>
</organism>
<dbReference type="OrthoDB" id="532819at2759"/>
<dbReference type="InterPro" id="IPR036397">
    <property type="entry name" value="RNaseH_sf"/>
</dbReference>
<dbReference type="KEGG" id="ota:OT_ostta10g02810"/>
<dbReference type="SUPFAM" id="SSF53098">
    <property type="entry name" value="Ribonuclease H-like"/>
    <property type="match status" value="1"/>
</dbReference>
<dbReference type="Gene3D" id="3.30.420.10">
    <property type="entry name" value="Ribonuclease H-like superfamily/Ribonuclease H"/>
    <property type="match status" value="1"/>
</dbReference>
<dbReference type="RefSeq" id="XP_003081721.2">
    <property type="nucleotide sequence ID" value="XM_003081673.2"/>
</dbReference>
<evidence type="ECO:0000259" key="2">
    <source>
        <dbReference type="SMART" id="SM00474"/>
    </source>
</evidence>
<feature type="region of interest" description="Disordered" evidence="1">
    <location>
        <begin position="1"/>
        <end position="35"/>
    </location>
</feature>
<dbReference type="GO" id="GO:0003676">
    <property type="term" value="F:nucleic acid binding"/>
    <property type="evidence" value="ECO:0007669"/>
    <property type="project" value="InterPro"/>
</dbReference>
<reference evidence="3" key="1">
    <citation type="submission" date="2017-04" db="EMBL/GenBank/DDBJ databases">
        <title>Population genomics of picophytoplankton unveils novel chromosome hypervariability.</title>
        <authorList>
            <consortium name="DOE Joint Genome Institute"/>
            <person name="Blanc-Mathieu R."/>
            <person name="Krasovec M."/>
            <person name="Hebrard M."/>
            <person name="Yau S."/>
            <person name="Desgranges E."/>
            <person name="Martin J."/>
            <person name="Schackwitz W."/>
            <person name="Kuo A."/>
            <person name="Salin G."/>
            <person name="Donnadieu C."/>
            <person name="Desdevises Y."/>
            <person name="Sanchez-Ferandin S."/>
            <person name="Moreau H."/>
            <person name="Rivals E."/>
            <person name="Grigoriev I.V."/>
            <person name="Grimsley N."/>
            <person name="Eyre-Walker A."/>
            <person name="Piganeau G."/>
        </authorList>
    </citation>
    <scope>NUCLEOTIDE SEQUENCE [LARGE SCALE GENOMIC DNA]</scope>
    <source>
        <strain evidence="3">RCC 1115</strain>
    </source>
</reference>
<dbReference type="SMART" id="SM00474">
    <property type="entry name" value="35EXOc"/>
    <property type="match status" value="1"/>
</dbReference>
<proteinExistence type="predicted"/>
<dbReference type="Proteomes" id="UP000195557">
    <property type="component" value="Unassembled WGS sequence"/>
</dbReference>
<dbReference type="Pfam" id="PF01612">
    <property type="entry name" value="DNA_pol_A_exo1"/>
    <property type="match status" value="1"/>
</dbReference>
<dbReference type="InterPro" id="IPR012337">
    <property type="entry name" value="RNaseH-like_sf"/>
</dbReference>
<dbReference type="GO" id="GO:0006139">
    <property type="term" value="P:nucleobase-containing compound metabolic process"/>
    <property type="evidence" value="ECO:0007669"/>
    <property type="project" value="InterPro"/>
</dbReference>
<dbReference type="eggNOG" id="KOG2405">
    <property type="taxonomic scope" value="Eukaryota"/>
</dbReference>
<gene>
    <name evidence="3" type="ORF">BE221DRAFT_80589</name>
</gene>
<dbReference type="OMA" id="LMFDCRV"/>
<dbReference type="PANTHER" id="PTHR43040">
    <property type="entry name" value="RIBONUCLEASE D"/>
    <property type="match status" value="1"/>
</dbReference>